<dbReference type="Proteomes" id="UP001046870">
    <property type="component" value="Chromosome 21"/>
</dbReference>
<evidence type="ECO:0000313" key="4">
    <source>
        <dbReference type="EMBL" id="KAG7457956.1"/>
    </source>
</evidence>
<evidence type="ECO:0000313" key="5">
    <source>
        <dbReference type="Proteomes" id="UP001046870"/>
    </source>
</evidence>
<comment type="similarity">
    <text evidence="1">Belongs to the neurochondrin family.</text>
</comment>
<reference evidence="4" key="1">
    <citation type="submission" date="2021-01" db="EMBL/GenBank/DDBJ databases">
        <authorList>
            <person name="Zahm M."/>
            <person name="Roques C."/>
            <person name="Cabau C."/>
            <person name="Klopp C."/>
            <person name="Donnadieu C."/>
            <person name="Jouanno E."/>
            <person name="Lampietro C."/>
            <person name="Louis A."/>
            <person name="Herpin A."/>
            <person name="Echchiki A."/>
            <person name="Berthelot C."/>
            <person name="Parey E."/>
            <person name="Roest-Crollius H."/>
            <person name="Braasch I."/>
            <person name="Postlethwait J."/>
            <person name="Bobe J."/>
            <person name="Montfort J."/>
            <person name="Bouchez O."/>
            <person name="Begum T."/>
            <person name="Mejri S."/>
            <person name="Adams A."/>
            <person name="Chen W.-J."/>
            <person name="Guiguen Y."/>
        </authorList>
    </citation>
    <scope>NUCLEOTIDE SEQUENCE</scope>
    <source>
        <strain evidence="4">YG-15Mar2019-1</strain>
        <tissue evidence="4">Brain</tissue>
    </source>
</reference>
<dbReference type="OrthoDB" id="8186546at2759"/>
<feature type="region of interest" description="Disordered" evidence="3">
    <location>
        <begin position="10"/>
        <end position="43"/>
    </location>
</feature>
<keyword evidence="5" id="KW-1185">Reference proteome</keyword>
<protein>
    <recommendedName>
        <fullName evidence="2">Neurochondrin</fullName>
    </recommendedName>
</protein>
<dbReference type="InterPro" id="IPR008709">
    <property type="entry name" value="Neurochondrin"/>
</dbReference>
<dbReference type="AlphaFoldDB" id="A0A9D3PDY9"/>
<dbReference type="PANTHER" id="PTHR13109">
    <property type="entry name" value="NEUROCHONDRIN"/>
    <property type="match status" value="1"/>
</dbReference>
<feature type="compositionally biased region" description="Basic and acidic residues" evidence="3">
    <location>
        <begin position="25"/>
        <end position="36"/>
    </location>
</feature>
<dbReference type="GO" id="GO:0031175">
    <property type="term" value="P:neuron projection development"/>
    <property type="evidence" value="ECO:0007669"/>
    <property type="project" value="TreeGrafter"/>
</dbReference>
<dbReference type="EMBL" id="JAFDVH010000021">
    <property type="protein sequence ID" value="KAG7457956.1"/>
    <property type="molecule type" value="Genomic_DNA"/>
</dbReference>
<evidence type="ECO:0000256" key="3">
    <source>
        <dbReference type="SAM" id="MobiDB-lite"/>
    </source>
</evidence>
<organism evidence="4 5">
    <name type="scientific">Megalops atlanticus</name>
    <name type="common">Tarpon</name>
    <name type="synonym">Clupea gigantea</name>
    <dbReference type="NCBI Taxonomy" id="7932"/>
    <lineage>
        <taxon>Eukaryota</taxon>
        <taxon>Metazoa</taxon>
        <taxon>Chordata</taxon>
        <taxon>Craniata</taxon>
        <taxon>Vertebrata</taxon>
        <taxon>Euteleostomi</taxon>
        <taxon>Actinopterygii</taxon>
        <taxon>Neopterygii</taxon>
        <taxon>Teleostei</taxon>
        <taxon>Elopiformes</taxon>
        <taxon>Megalopidae</taxon>
        <taxon>Megalops</taxon>
    </lineage>
</organism>
<sequence>MFSICQVTMTETGNSVGSPVDEDSGEQRVGDGKECPGQENSTLTPAQREMLERCLHALTHAKNDSHTLAALLLITRVCPANQLDSATLQRVFEAVGLGLPARLLVTAVRGGAGSELPPEELLSLGTALLAALSTDPGMAAHPQLLSTIPLLLGLLADGPTWTPQSQGQGRAETSPEQEKGQTSQVQHTNGAGSDRDKAAPQMDANGSKLDRDAAMPGEPGEHQGPEEPLGSEEKGKSGATKPQGSAAHLDEALAVDCYQVLSTVCTSARGPEQLLSRGAIPALCRAVSRNQTLSRERGLPLLGHLLSSRVRPTAWSKHPADLLSLLAGISAEFCQASHQDRLEMCAQLPQFLPLPGGVPESEDLRGIVSQLWEALRPVLQAKVTPAQLGPLLVLSACLLDLFGWELVGSPKFCCLLVNRACVEIRMGLEELPGTDLSPEQQQVLTACYRIMEAAMEQACSQGVVHDADQPQTAITGLSLQQSRQVLGILEEAFSAVIYYLQQVDQSHYGDPFLFATFRSLCAWLAEETSCLKEEVTALLPFLINYAKGHLEGGSQDKGLASWMSEMTVSDSSQGGAWTGQEALRYLLPALCHLSAEEAPRRVLLTFDTPALLVQFLGSGWGTLKHRGGVPRTRDPSLETACSALLNFTVTEPDRVRKDPCFSSLQSVLSDALPVLLHKPRLLVLAANFCTLGLMIDRLKPAGSGPVEPAQRRFFVAALRFLAGALCAAPGPGPAQVSAAWQEWWGEAAELWRLGLQAFAGCVRAQPWVAAVAREGGWLGDTLALLASCSALPDPHSQGALEEALAALARHCSLCRQEIRASMAENDRGVLHSMVHLQEVLAE</sequence>
<comment type="caution">
    <text evidence="4">The sequence shown here is derived from an EMBL/GenBank/DDBJ whole genome shotgun (WGS) entry which is preliminary data.</text>
</comment>
<dbReference type="GO" id="GO:0048168">
    <property type="term" value="P:regulation of neuronal synaptic plasticity"/>
    <property type="evidence" value="ECO:0007669"/>
    <property type="project" value="TreeGrafter"/>
</dbReference>
<feature type="region of interest" description="Disordered" evidence="3">
    <location>
        <begin position="159"/>
        <end position="245"/>
    </location>
</feature>
<dbReference type="Pfam" id="PF05536">
    <property type="entry name" value="Neurochondrin"/>
    <property type="match status" value="2"/>
</dbReference>
<dbReference type="PANTHER" id="PTHR13109:SF7">
    <property type="entry name" value="NEUROCHONDRIN"/>
    <property type="match status" value="1"/>
</dbReference>
<proteinExistence type="inferred from homology"/>
<gene>
    <name evidence="4" type="ORF">MATL_G00232880</name>
</gene>
<dbReference type="GO" id="GO:0030425">
    <property type="term" value="C:dendrite"/>
    <property type="evidence" value="ECO:0007669"/>
    <property type="project" value="TreeGrafter"/>
</dbReference>
<feature type="compositionally biased region" description="Basic and acidic residues" evidence="3">
    <location>
        <begin position="208"/>
        <end position="236"/>
    </location>
</feature>
<accession>A0A9D3PDY9</accession>
<evidence type="ECO:0000256" key="2">
    <source>
        <dbReference type="ARBA" id="ARBA00018324"/>
    </source>
</evidence>
<feature type="compositionally biased region" description="Polar residues" evidence="3">
    <location>
        <begin position="180"/>
        <end position="191"/>
    </location>
</feature>
<name>A0A9D3PDY9_MEGAT</name>
<evidence type="ECO:0000256" key="1">
    <source>
        <dbReference type="ARBA" id="ARBA00006927"/>
    </source>
</evidence>